<dbReference type="Proteomes" id="UP000664332">
    <property type="component" value="Unassembled WGS sequence"/>
</dbReference>
<dbReference type="Pfam" id="PF02302">
    <property type="entry name" value="PTS_IIB"/>
    <property type="match status" value="1"/>
</dbReference>
<dbReference type="InterPro" id="IPR013011">
    <property type="entry name" value="PTS_EIIB_2"/>
</dbReference>
<keyword evidence="3" id="KW-0963">Cytoplasm</keyword>
<dbReference type="RefSeq" id="WP_207279097.1">
    <property type="nucleotide sequence ID" value="NZ_JAFLEQ010000015.1"/>
</dbReference>
<dbReference type="GO" id="GO:0016301">
    <property type="term" value="F:kinase activity"/>
    <property type="evidence" value="ECO:0007669"/>
    <property type="project" value="UniProtKB-KW"/>
</dbReference>
<dbReference type="Pfam" id="PF00359">
    <property type="entry name" value="PTS_EIIA_2"/>
    <property type="match status" value="1"/>
</dbReference>
<keyword evidence="13" id="KW-0762">Sugar transport</keyword>
<evidence type="ECO:0000256" key="8">
    <source>
        <dbReference type="ARBA" id="ARBA00037387"/>
    </source>
</evidence>
<evidence type="ECO:0000256" key="3">
    <source>
        <dbReference type="ARBA" id="ARBA00022490"/>
    </source>
</evidence>
<dbReference type="Gene3D" id="3.40.50.2300">
    <property type="match status" value="1"/>
</dbReference>
<keyword evidence="6" id="KW-0598">Phosphotransferase system</keyword>
<dbReference type="InterPro" id="IPR003501">
    <property type="entry name" value="PTS_EIIB_2/3"/>
</dbReference>
<dbReference type="PROSITE" id="PS51094">
    <property type="entry name" value="PTS_EIIA_TYPE_2"/>
    <property type="match status" value="1"/>
</dbReference>
<dbReference type="PROSITE" id="PS51099">
    <property type="entry name" value="PTS_EIIB_TYPE_2"/>
    <property type="match status" value="1"/>
</dbReference>
<feature type="domain" description="PTS EIIB type-2" evidence="12">
    <location>
        <begin position="183"/>
        <end position="275"/>
    </location>
</feature>
<evidence type="ECO:0000256" key="7">
    <source>
        <dbReference type="ARBA" id="ARBA00022777"/>
    </source>
</evidence>
<evidence type="ECO:0000256" key="10">
    <source>
        <dbReference type="ARBA" id="ARBA00042072"/>
    </source>
</evidence>
<dbReference type="InterPro" id="IPR002178">
    <property type="entry name" value="PTS_EIIA_type-2_dom"/>
</dbReference>
<dbReference type="SUPFAM" id="SSF52794">
    <property type="entry name" value="PTS system IIB component-like"/>
    <property type="match status" value="1"/>
</dbReference>
<dbReference type="Gene3D" id="3.40.930.10">
    <property type="entry name" value="Mannitol-specific EII, Chain A"/>
    <property type="match status" value="1"/>
</dbReference>
<evidence type="ECO:0000313" key="14">
    <source>
        <dbReference type="Proteomes" id="UP000664332"/>
    </source>
</evidence>
<keyword evidence="14" id="KW-1185">Reference proteome</keyword>
<keyword evidence="5" id="KW-0808">Transferase</keyword>
<dbReference type="EMBL" id="JAFLEQ010000015">
    <property type="protein sequence ID" value="MBN9644613.1"/>
    <property type="molecule type" value="Genomic_DNA"/>
</dbReference>
<comment type="caution">
    <text evidence="13">The sequence shown here is derived from an EMBL/GenBank/DDBJ whole genome shotgun (WGS) entry which is preliminary data.</text>
</comment>
<evidence type="ECO:0000259" key="11">
    <source>
        <dbReference type="PROSITE" id="PS51094"/>
    </source>
</evidence>
<evidence type="ECO:0000256" key="6">
    <source>
        <dbReference type="ARBA" id="ARBA00022683"/>
    </source>
</evidence>
<organism evidence="13 14">
    <name type="scientific">Corynebacterium mendelii</name>
    <dbReference type="NCBI Taxonomy" id="2765362"/>
    <lineage>
        <taxon>Bacteria</taxon>
        <taxon>Bacillati</taxon>
        <taxon>Actinomycetota</taxon>
        <taxon>Actinomycetes</taxon>
        <taxon>Mycobacteriales</taxon>
        <taxon>Corynebacteriaceae</taxon>
        <taxon>Corynebacterium</taxon>
    </lineage>
</organism>
<comment type="function">
    <text evidence="8">The phosphoenolpyruvate-dependent sugar phosphotransferase system (sugar PTS), a major carbohydrate active transport system, catalyzes the phosphorylation of incoming sugar substrates concomitantly with their translocation across the cell membrane. The enzyme II UlaABC PTS system is involved in ascorbate transport.</text>
</comment>
<evidence type="ECO:0000256" key="5">
    <source>
        <dbReference type="ARBA" id="ARBA00022679"/>
    </source>
</evidence>
<dbReference type="AlphaFoldDB" id="A0A939E2K5"/>
<sequence>MSLLASLLSQEAISTGAKADDWREAIRLAGCLLEKTGAITGEYTDAMIASVEENGPYIVVAPGFAFAHARPSDAVTTTALSWVQLDTPVRFGHPDNDPVRLVVALAATDSTTHLKAMSELARLLRSEKQRSELDSAATADEILALVDRFTTPDKSQAAVNLTPDAAADSDGFVPDGNAVPSTGKILTVCGNGLGTSLFLKNTLEQVLGVWGWAPFISVEATDTISAKGKAKEADCILTSGEIAKALGDLGVPMRVISDFTSESEVDAALRDIYDV</sequence>
<evidence type="ECO:0000256" key="9">
    <source>
        <dbReference type="ARBA" id="ARBA00041175"/>
    </source>
</evidence>
<dbReference type="InterPro" id="IPR036095">
    <property type="entry name" value="PTS_EIIB-like_sf"/>
</dbReference>
<dbReference type="InterPro" id="IPR051351">
    <property type="entry name" value="Ascorbate-PTS_EIIA_comp"/>
</dbReference>
<proteinExistence type="predicted"/>
<accession>A0A939E2K5</accession>
<dbReference type="GO" id="GO:0008982">
    <property type="term" value="F:protein-N(PI)-phosphohistidine-sugar phosphotransferase activity"/>
    <property type="evidence" value="ECO:0007669"/>
    <property type="project" value="InterPro"/>
</dbReference>
<evidence type="ECO:0000256" key="1">
    <source>
        <dbReference type="ARBA" id="ARBA00004496"/>
    </source>
</evidence>
<dbReference type="PANTHER" id="PTHR36203">
    <property type="entry name" value="ASCORBATE-SPECIFIC PTS SYSTEM EIIA COMPONENT"/>
    <property type="match status" value="1"/>
</dbReference>
<comment type="subcellular location">
    <subcellularLocation>
        <location evidence="1">Cytoplasm</location>
    </subcellularLocation>
</comment>
<evidence type="ECO:0000313" key="13">
    <source>
        <dbReference type="EMBL" id="MBN9644613.1"/>
    </source>
</evidence>
<keyword evidence="4" id="KW-0597">Phosphoprotein</keyword>
<dbReference type="SUPFAM" id="SSF55804">
    <property type="entry name" value="Phoshotransferase/anion transport protein"/>
    <property type="match status" value="1"/>
</dbReference>
<dbReference type="GO" id="GO:0005737">
    <property type="term" value="C:cytoplasm"/>
    <property type="evidence" value="ECO:0007669"/>
    <property type="project" value="UniProtKB-SubCell"/>
</dbReference>
<protein>
    <recommendedName>
        <fullName evidence="9">Ascorbate-specific PTS system EIIA component</fullName>
    </recommendedName>
    <alternativeName>
        <fullName evidence="10">Ascorbate-specific phosphotransferase enzyme IIA component</fullName>
    </alternativeName>
</protein>
<gene>
    <name evidence="13" type="ORF">JZY06_08330</name>
</gene>
<dbReference type="CDD" id="cd05563">
    <property type="entry name" value="PTS_IIB_ascorbate"/>
    <property type="match status" value="1"/>
</dbReference>
<feature type="domain" description="PTS EIIA type-2" evidence="11">
    <location>
        <begin position="6"/>
        <end position="149"/>
    </location>
</feature>
<evidence type="ECO:0000256" key="4">
    <source>
        <dbReference type="ARBA" id="ARBA00022553"/>
    </source>
</evidence>
<dbReference type="InterPro" id="IPR016152">
    <property type="entry name" value="PTrfase/Anion_transptr"/>
</dbReference>
<keyword evidence="7" id="KW-0418">Kinase</keyword>
<evidence type="ECO:0000256" key="2">
    <source>
        <dbReference type="ARBA" id="ARBA00022448"/>
    </source>
</evidence>
<dbReference type="CDD" id="cd00211">
    <property type="entry name" value="PTS_IIA_fru"/>
    <property type="match status" value="1"/>
</dbReference>
<name>A0A939E2K5_9CORY</name>
<dbReference type="PANTHER" id="PTHR36203:SF1">
    <property type="entry name" value="ASCORBATE-SPECIFIC PTS SYSTEM EIIA COMPONENT"/>
    <property type="match status" value="1"/>
</dbReference>
<reference evidence="13" key="1">
    <citation type="submission" date="2021-03" db="EMBL/GenBank/DDBJ databases">
        <authorList>
            <person name="Sun Q."/>
        </authorList>
    </citation>
    <scope>NUCLEOTIDE SEQUENCE</scope>
    <source>
        <strain evidence="13">CCM 8862</strain>
    </source>
</reference>
<evidence type="ECO:0000259" key="12">
    <source>
        <dbReference type="PROSITE" id="PS51099"/>
    </source>
</evidence>
<dbReference type="GO" id="GO:0009401">
    <property type="term" value="P:phosphoenolpyruvate-dependent sugar phosphotransferase system"/>
    <property type="evidence" value="ECO:0007669"/>
    <property type="project" value="UniProtKB-KW"/>
</dbReference>
<keyword evidence="2" id="KW-0813">Transport</keyword>